<keyword evidence="2" id="KW-1133">Transmembrane helix</keyword>
<proteinExistence type="predicted"/>
<feature type="region of interest" description="Disordered" evidence="1">
    <location>
        <begin position="73"/>
        <end position="105"/>
    </location>
</feature>
<accession>A0A0F4GRV2</accession>
<reference evidence="3 4" key="1">
    <citation type="submission" date="2015-03" db="EMBL/GenBank/DDBJ databases">
        <title>RNA-seq based gene annotation and comparative genomics of four Zymoseptoria species reveal species-specific pathogenicity related genes and transposable element activity.</title>
        <authorList>
            <person name="Grandaubert J."/>
            <person name="Bhattacharyya A."/>
            <person name="Stukenbrock E.H."/>
        </authorList>
    </citation>
    <scope>NUCLEOTIDE SEQUENCE [LARGE SCALE GENOMIC DNA]</scope>
    <source>
        <strain evidence="3 4">Zb18110</strain>
    </source>
</reference>
<dbReference type="Proteomes" id="UP000033647">
    <property type="component" value="Unassembled WGS sequence"/>
</dbReference>
<feature type="transmembrane region" description="Helical" evidence="2">
    <location>
        <begin position="41"/>
        <end position="65"/>
    </location>
</feature>
<keyword evidence="4" id="KW-1185">Reference proteome</keyword>
<dbReference type="EMBL" id="LAFY01000375">
    <property type="protein sequence ID" value="KJX98915.1"/>
    <property type="molecule type" value="Genomic_DNA"/>
</dbReference>
<evidence type="ECO:0000313" key="3">
    <source>
        <dbReference type="EMBL" id="KJX98915.1"/>
    </source>
</evidence>
<feature type="compositionally biased region" description="Acidic residues" evidence="1">
    <location>
        <begin position="96"/>
        <end position="105"/>
    </location>
</feature>
<protein>
    <submittedName>
        <fullName evidence="3">Uncharacterized protein</fullName>
    </submittedName>
</protein>
<sequence>MSNLPEMTMYCDPRYGTPYEWDTCLQSWNKPRPMYWWEGTLLSMAFIPLAFLSAFISASVIKHFWPQVKWHRTKKADDQNGTCPNCAKRGEANELTIEEEDKDEK</sequence>
<evidence type="ECO:0000256" key="1">
    <source>
        <dbReference type="SAM" id="MobiDB-lite"/>
    </source>
</evidence>
<keyword evidence="2" id="KW-0472">Membrane</keyword>
<dbReference type="AlphaFoldDB" id="A0A0F4GRV2"/>
<gene>
    <name evidence="3" type="ORF">TI39_contig383g00003</name>
</gene>
<evidence type="ECO:0000313" key="4">
    <source>
        <dbReference type="Proteomes" id="UP000033647"/>
    </source>
</evidence>
<organism evidence="3 4">
    <name type="scientific">Zymoseptoria brevis</name>
    <dbReference type="NCBI Taxonomy" id="1047168"/>
    <lineage>
        <taxon>Eukaryota</taxon>
        <taxon>Fungi</taxon>
        <taxon>Dikarya</taxon>
        <taxon>Ascomycota</taxon>
        <taxon>Pezizomycotina</taxon>
        <taxon>Dothideomycetes</taxon>
        <taxon>Dothideomycetidae</taxon>
        <taxon>Mycosphaerellales</taxon>
        <taxon>Mycosphaerellaceae</taxon>
        <taxon>Zymoseptoria</taxon>
    </lineage>
</organism>
<evidence type="ECO:0000256" key="2">
    <source>
        <dbReference type="SAM" id="Phobius"/>
    </source>
</evidence>
<name>A0A0F4GRV2_9PEZI</name>
<comment type="caution">
    <text evidence="3">The sequence shown here is derived from an EMBL/GenBank/DDBJ whole genome shotgun (WGS) entry which is preliminary data.</text>
</comment>
<keyword evidence="2" id="KW-0812">Transmembrane</keyword>